<accession>A0A7E4W0L8</accession>
<feature type="region of interest" description="Disordered" evidence="1">
    <location>
        <begin position="172"/>
        <end position="210"/>
    </location>
</feature>
<feature type="compositionally biased region" description="Basic and acidic residues" evidence="1">
    <location>
        <begin position="246"/>
        <end position="291"/>
    </location>
</feature>
<feature type="signal peptide" evidence="2">
    <location>
        <begin position="1"/>
        <end position="16"/>
    </location>
</feature>
<reference evidence="4" key="2">
    <citation type="submission" date="2020-10" db="UniProtKB">
        <authorList>
            <consortium name="WormBaseParasite"/>
        </authorList>
    </citation>
    <scope>IDENTIFICATION</scope>
</reference>
<feature type="chain" id="PRO_5028898191" evidence="2">
    <location>
        <begin position="17"/>
        <end position="291"/>
    </location>
</feature>
<organism evidence="3 4">
    <name type="scientific">Panagrellus redivivus</name>
    <name type="common">Microworm</name>
    <dbReference type="NCBI Taxonomy" id="6233"/>
    <lineage>
        <taxon>Eukaryota</taxon>
        <taxon>Metazoa</taxon>
        <taxon>Ecdysozoa</taxon>
        <taxon>Nematoda</taxon>
        <taxon>Chromadorea</taxon>
        <taxon>Rhabditida</taxon>
        <taxon>Tylenchina</taxon>
        <taxon>Panagrolaimomorpha</taxon>
        <taxon>Panagrolaimoidea</taxon>
        <taxon>Panagrolaimidae</taxon>
        <taxon>Panagrellus</taxon>
    </lineage>
</organism>
<feature type="compositionally biased region" description="Basic and acidic residues" evidence="1">
    <location>
        <begin position="175"/>
        <end position="190"/>
    </location>
</feature>
<reference evidence="3" key="1">
    <citation type="journal article" date="2013" name="Genetics">
        <title>The draft genome and transcriptome of Panagrellus redivivus are shaped by the harsh demands of a free-living lifestyle.</title>
        <authorList>
            <person name="Srinivasan J."/>
            <person name="Dillman A.R."/>
            <person name="Macchietto M.G."/>
            <person name="Heikkinen L."/>
            <person name="Lakso M."/>
            <person name="Fracchia K.M."/>
            <person name="Antoshechkin I."/>
            <person name="Mortazavi A."/>
            <person name="Wong G."/>
            <person name="Sternberg P.W."/>
        </authorList>
    </citation>
    <scope>NUCLEOTIDE SEQUENCE [LARGE SCALE GENOMIC DNA]</scope>
    <source>
        <strain evidence="3">MT8872</strain>
    </source>
</reference>
<dbReference type="WBParaSite" id="Pan_g5650.t1">
    <property type="protein sequence ID" value="Pan_g5650.t1"/>
    <property type="gene ID" value="Pan_g5650"/>
</dbReference>
<evidence type="ECO:0000256" key="1">
    <source>
        <dbReference type="SAM" id="MobiDB-lite"/>
    </source>
</evidence>
<dbReference type="Proteomes" id="UP000492821">
    <property type="component" value="Unassembled WGS sequence"/>
</dbReference>
<keyword evidence="3" id="KW-1185">Reference proteome</keyword>
<keyword evidence="2" id="KW-0732">Signal</keyword>
<feature type="region of interest" description="Disordered" evidence="1">
    <location>
        <begin position="231"/>
        <end position="291"/>
    </location>
</feature>
<feature type="compositionally biased region" description="Polar residues" evidence="1">
    <location>
        <begin position="231"/>
        <end position="242"/>
    </location>
</feature>
<evidence type="ECO:0000313" key="4">
    <source>
        <dbReference type="WBParaSite" id="Pan_g5650.t1"/>
    </source>
</evidence>
<protein>
    <submittedName>
        <fullName evidence="4">Secreted protein</fullName>
    </submittedName>
</protein>
<name>A0A7E4W0L8_PANRE</name>
<feature type="region of interest" description="Disordered" evidence="1">
    <location>
        <begin position="121"/>
        <end position="140"/>
    </location>
</feature>
<proteinExistence type="predicted"/>
<evidence type="ECO:0000256" key="2">
    <source>
        <dbReference type="SAM" id="SignalP"/>
    </source>
</evidence>
<evidence type="ECO:0000313" key="3">
    <source>
        <dbReference type="Proteomes" id="UP000492821"/>
    </source>
</evidence>
<dbReference type="AlphaFoldDB" id="A0A7E4W0L8"/>
<feature type="compositionally biased region" description="Basic residues" evidence="1">
    <location>
        <begin position="196"/>
        <end position="210"/>
    </location>
</feature>
<feature type="region of interest" description="Disordered" evidence="1">
    <location>
        <begin position="32"/>
        <end position="56"/>
    </location>
</feature>
<sequence length="291" mass="32599">MKPMAMAIIQARATLPLMYLATGAMSMATQNPHERAATTKPRMNGSSAGADERKGRGMTQALTAIWAVNTMPKPETTPNIVQMAATTIGKSDGGDWIDPRQNARTRDRCEGYFTPDVLKKRAKPSTLQSSEDSNSEGRMMNTTTMKTTNQPQAVMMSPLMTPGCHQRCQQRRRNNTKDASECTRCDEQKRNGPTSRIRHANKMQTRRRRHRLSLRCRDGWEMNVKAVIYTENDSNHGGMTTEGSEDETHNDQEAETDVWNRTDDANDAKDAGIDTSEEKDADISKIEAEMR</sequence>